<dbReference type="AlphaFoldDB" id="E3LZT0"/>
<dbReference type="STRING" id="31234.E3LZT0"/>
<evidence type="ECO:0000256" key="1">
    <source>
        <dbReference type="ARBA" id="ARBA00004173"/>
    </source>
</evidence>
<dbReference type="eggNOG" id="KOG2372">
    <property type="taxonomic scope" value="Eukaryota"/>
</dbReference>
<organism evidence="8">
    <name type="scientific">Caenorhabditis remanei</name>
    <name type="common">Caenorhabditis vulgaris</name>
    <dbReference type="NCBI Taxonomy" id="31234"/>
    <lineage>
        <taxon>Eukaryota</taxon>
        <taxon>Metazoa</taxon>
        <taxon>Ecdysozoa</taxon>
        <taxon>Nematoda</taxon>
        <taxon>Chromadorea</taxon>
        <taxon>Rhabditida</taxon>
        <taxon>Rhabditina</taxon>
        <taxon>Rhabditomorpha</taxon>
        <taxon>Rhabditoidea</taxon>
        <taxon>Rhabditidae</taxon>
        <taxon>Peloderinae</taxon>
        <taxon>Caenorhabditis</taxon>
    </lineage>
</organism>
<dbReference type="PANTHER" id="PTHR23354:SF62">
    <property type="entry name" value="MUSTARD, ISOFORM V"/>
    <property type="match status" value="1"/>
</dbReference>
<evidence type="ECO:0000256" key="5">
    <source>
        <dbReference type="SAM" id="MobiDB-lite"/>
    </source>
</evidence>
<name>E3LZT0_CAERE</name>
<evidence type="ECO:0000313" key="8">
    <source>
        <dbReference type="Proteomes" id="UP000008281"/>
    </source>
</evidence>
<comment type="similarity">
    <text evidence="2">Belongs to the OXR1 family.</text>
</comment>
<dbReference type="OrthoDB" id="26679at2759"/>
<dbReference type="EMBL" id="DS268420">
    <property type="protein sequence ID" value="EFO87648.1"/>
    <property type="molecule type" value="Genomic_DNA"/>
</dbReference>
<evidence type="ECO:0000256" key="3">
    <source>
        <dbReference type="ARBA" id="ARBA00023128"/>
    </source>
</evidence>
<dbReference type="PANTHER" id="PTHR23354">
    <property type="entry name" value="NUCLEOLAR PROTEIN 7/ESTROGEN RECEPTOR COACTIVATOR-RELATED"/>
    <property type="match status" value="1"/>
</dbReference>
<dbReference type="Pfam" id="PF07534">
    <property type="entry name" value="TLD"/>
    <property type="match status" value="1"/>
</dbReference>
<feature type="compositionally biased region" description="Low complexity" evidence="5">
    <location>
        <begin position="43"/>
        <end position="53"/>
    </location>
</feature>
<accession>E3LZT0</accession>
<evidence type="ECO:0000256" key="2">
    <source>
        <dbReference type="ARBA" id="ARBA00009540"/>
    </source>
</evidence>
<feature type="compositionally biased region" description="Basic and acidic residues" evidence="5">
    <location>
        <begin position="91"/>
        <end position="100"/>
    </location>
</feature>
<dbReference type="HOGENOM" id="CLU_622932_0_0_1"/>
<feature type="region of interest" description="Disordered" evidence="5">
    <location>
        <begin position="1"/>
        <end position="60"/>
    </location>
</feature>
<feature type="region of interest" description="Disordered" evidence="5">
    <location>
        <begin position="81"/>
        <end position="167"/>
    </location>
</feature>
<feature type="domain" description="TLDc" evidence="6">
    <location>
        <begin position="272"/>
        <end position="444"/>
    </location>
</feature>
<reference evidence="7" key="1">
    <citation type="submission" date="2007-07" db="EMBL/GenBank/DDBJ databases">
        <title>PCAP assembly of the Caenorhabditis remanei genome.</title>
        <authorList>
            <consortium name="The Caenorhabditis remanei Sequencing Consortium"/>
            <person name="Wilson R.K."/>
        </authorList>
    </citation>
    <scope>NUCLEOTIDE SEQUENCE [LARGE SCALE GENOMIC DNA]</scope>
    <source>
        <strain evidence="7">PB4641</strain>
    </source>
</reference>
<gene>
    <name evidence="7" type="ORF">CRE_05732</name>
</gene>
<feature type="compositionally biased region" description="Polar residues" evidence="5">
    <location>
        <begin position="1"/>
        <end position="16"/>
    </location>
</feature>
<dbReference type="SMART" id="SM00584">
    <property type="entry name" value="TLDc"/>
    <property type="match status" value="1"/>
</dbReference>
<keyword evidence="8" id="KW-1185">Reference proteome</keyword>
<proteinExistence type="inferred from homology"/>
<dbReference type="GO" id="GO:0005739">
    <property type="term" value="C:mitochondrion"/>
    <property type="evidence" value="ECO:0007669"/>
    <property type="project" value="UniProtKB-SubCell"/>
</dbReference>
<dbReference type="PROSITE" id="PS51886">
    <property type="entry name" value="TLDC"/>
    <property type="match status" value="1"/>
</dbReference>
<dbReference type="Proteomes" id="UP000008281">
    <property type="component" value="Unassembled WGS sequence"/>
</dbReference>
<sequence>MGANESANLHSETGTTVPVRRRAHTSYTRSPPDYFGSPHVNKNHQTTNNNNNNNDEKQKNSNIILTEFDVKQMMARSRAGTVCVSSMSRRQSSEETEKSILETVRQATDEESTSSGMSKKGSISSRKSTGSHDSGVGTHPNSPIASSLHLPTTSSSSRGDEETLPVVPKITVSLAEDTNETEEKKKQRNLKRAIMKKVFKKKSAKVIEMRTRSKSLGSPNAMYSNGEKSTPLFGSSLLNREWELVTVSEMCRRLSLDQELELPIPDGANTSQILDELMIRQVMDILPPRAEGYPWVNIYNSEKHGFSLATMYRKMAEFDEDLSPVLLIIRDTKEHVFGAVVSSAIRPSDHFFGTGDSCLLWRFTGEVPHTRELRQYNWTGDNQYFVNAAKDCLSIGAGSGRYGLWFDADLNHGRSQKCETFDNEPLCGENEDFIIQFVEAYGFRM</sequence>
<dbReference type="GO" id="GO:0006979">
    <property type="term" value="P:response to oxidative stress"/>
    <property type="evidence" value="ECO:0007669"/>
    <property type="project" value="TreeGrafter"/>
</dbReference>
<evidence type="ECO:0000313" key="7">
    <source>
        <dbReference type="EMBL" id="EFO87648.1"/>
    </source>
</evidence>
<evidence type="ECO:0000256" key="4">
    <source>
        <dbReference type="ARBA" id="ARBA00040604"/>
    </source>
</evidence>
<comment type="subcellular location">
    <subcellularLocation>
        <location evidence="1">Mitochondrion</location>
    </subcellularLocation>
</comment>
<protein>
    <recommendedName>
        <fullName evidence="4">Oxidation resistance protein 1</fullName>
    </recommendedName>
</protein>
<dbReference type="GO" id="GO:0005634">
    <property type="term" value="C:nucleus"/>
    <property type="evidence" value="ECO:0007669"/>
    <property type="project" value="TreeGrafter"/>
</dbReference>
<feature type="compositionally biased region" description="Low complexity" evidence="5">
    <location>
        <begin position="113"/>
        <end position="128"/>
    </location>
</feature>
<dbReference type="InParanoid" id="E3LZT0"/>
<dbReference type="InterPro" id="IPR006571">
    <property type="entry name" value="TLDc_dom"/>
</dbReference>
<keyword evidence="3" id="KW-0496">Mitochondrion</keyword>
<feature type="compositionally biased region" description="Low complexity" evidence="5">
    <location>
        <begin position="146"/>
        <end position="157"/>
    </location>
</feature>
<evidence type="ECO:0000259" key="6">
    <source>
        <dbReference type="PROSITE" id="PS51886"/>
    </source>
</evidence>